<evidence type="ECO:0000256" key="1">
    <source>
        <dbReference type="SAM" id="MobiDB-lite"/>
    </source>
</evidence>
<dbReference type="Proteomes" id="UP000018209">
    <property type="component" value="Unassembled WGS sequence"/>
</dbReference>
<evidence type="ECO:0000313" key="3">
    <source>
        <dbReference type="Proteomes" id="UP000018209"/>
    </source>
</evidence>
<sequence length="39" mass="4171">MKFMLGSPTGTPSLNDGETEKAHGPISETCPGKEIESRH</sequence>
<evidence type="ECO:0000313" key="2">
    <source>
        <dbReference type="EMBL" id="GAD25222.1"/>
    </source>
</evidence>
<protein>
    <submittedName>
        <fullName evidence="2">Uncharacterized protein</fullName>
    </submittedName>
</protein>
<comment type="caution">
    <text evidence="2">The sequence shown here is derived from an EMBL/GenBank/DDBJ whole genome shotgun (WGS) entry which is preliminary data.</text>
</comment>
<gene>
    <name evidence="2" type="ORF">NBRC3257_0220</name>
</gene>
<dbReference type="EMBL" id="BASM01000001">
    <property type="protein sequence ID" value="GAD25222.1"/>
    <property type="molecule type" value="Genomic_DNA"/>
</dbReference>
<proteinExistence type="predicted"/>
<accession>A0ABQ0ISP3</accession>
<feature type="region of interest" description="Disordered" evidence="1">
    <location>
        <begin position="1"/>
        <end position="39"/>
    </location>
</feature>
<organism evidence="2 3">
    <name type="scientific">Gluconobacter thailandicus NBRC 3257</name>
    <dbReference type="NCBI Taxonomy" id="1381097"/>
    <lineage>
        <taxon>Bacteria</taxon>
        <taxon>Pseudomonadati</taxon>
        <taxon>Pseudomonadota</taxon>
        <taxon>Alphaproteobacteria</taxon>
        <taxon>Acetobacterales</taxon>
        <taxon>Acetobacteraceae</taxon>
        <taxon>Gluconobacter</taxon>
    </lineage>
</organism>
<name>A0ABQ0ISP3_GLUTH</name>
<reference evidence="2 3" key="1">
    <citation type="submission" date="2013-08" db="EMBL/GenBank/DDBJ databases">
        <title>Gluconobacter thailandicus NBRC 3257 whole genome sequence.</title>
        <authorList>
            <person name="Matsutani M."/>
            <person name="Yakushi T."/>
            <person name="Matsushita K."/>
        </authorList>
    </citation>
    <scope>NUCLEOTIDE SEQUENCE [LARGE SCALE GENOMIC DNA]</scope>
    <source>
        <strain evidence="2 3">NBRC 3257</strain>
    </source>
</reference>
<keyword evidence="3" id="KW-1185">Reference proteome</keyword>